<organism evidence="1 2">
    <name type="scientific">Ataeniobius toweri</name>
    <dbReference type="NCBI Taxonomy" id="208326"/>
    <lineage>
        <taxon>Eukaryota</taxon>
        <taxon>Metazoa</taxon>
        <taxon>Chordata</taxon>
        <taxon>Craniata</taxon>
        <taxon>Vertebrata</taxon>
        <taxon>Euteleostomi</taxon>
        <taxon>Actinopterygii</taxon>
        <taxon>Neopterygii</taxon>
        <taxon>Teleostei</taxon>
        <taxon>Neoteleostei</taxon>
        <taxon>Acanthomorphata</taxon>
        <taxon>Ovalentaria</taxon>
        <taxon>Atherinomorphae</taxon>
        <taxon>Cyprinodontiformes</taxon>
        <taxon>Goodeidae</taxon>
        <taxon>Ataeniobius</taxon>
    </lineage>
</organism>
<sequence>MSWGLRSLGPWLDLLRRRWLQLSGASALWLLGGSPGTPFSSLGGVAVVPAMVLLGFLCSGGPLDVYGSDLIRICPEYRGAALKRTQTWPKILFYSKTTTQLCGKSYKEMVKDNEGSESAGVA</sequence>
<dbReference type="EMBL" id="JAHUTI010039884">
    <property type="protein sequence ID" value="MED6244786.1"/>
    <property type="molecule type" value="Genomic_DNA"/>
</dbReference>
<accession>A0ABU7B458</accession>
<protein>
    <submittedName>
        <fullName evidence="1">Uncharacterized protein</fullName>
    </submittedName>
</protein>
<gene>
    <name evidence="1" type="ORF">ATANTOWER_024191</name>
</gene>
<comment type="caution">
    <text evidence="1">The sequence shown here is derived from an EMBL/GenBank/DDBJ whole genome shotgun (WGS) entry which is preliminary data.</text>
</comment>
<evidence type="ECO:0000313" key="2">
    <source>
        <dbReference type="Proteomes" id="UP001345963"/>
    </source>
</evidence>
<reference evidence="1 2" key="1">
    <citation type="submission" date="2021-07" db="EMBL/GenBank/DDBJ databases">
        <authorList>
            <person name="Palmer J.M."/>
        </authorList>
    </citation>
    <scope>NUCLEOTIDE SEQUENCE [LARGE SCALE GENOMIC DNA]</scope>
    <source>
        <strain evidence="1 2">AT_MEX2019</strain>
        <tissue evidence="1">Muscle</tissue>
    </source>
</reference>
<evidence type="ECO:0000313" key="1">
    <source>
        <dbReference type="EMBL" id="MED6244786.1"/>
    </source>
</evidence>
<proteinExistence type="predicted"/>
<name>A0ABU7B458_9TELE</name>
<keyword evidence="2" id="KW-1185">Reference proteome</keyword>
<dbReference type="Proteomes" id="UP001345963">
    <property type="component" value="Unassembled WGS sequence"/>
</dbReference>